<organism evidence="2 3">
    <name type="scientific">Rodentibacter pneumotropicus</name>
    <dbReference type="NCBI Taxonomy" id="758"/>
    <lineage>
        <taxon>Bacteria</taxon>
        <taxon>Pseudomonadati</taxon>
        <taxon>Pseudomonadota</taxon>
        <taxon>Gammaproteobacteria</taxon>
        <taxon>Pasteurellales</taxon>
        <taxon>Pasteurellaceae</taxon>
        <taxon>Rodentibacter</taxon>
    </lineage>
</organism>
<accession>A0A4S2PZH6</accession>
<sequence length="104" mass="11845">MKNITLKSTIISIAVLFGTTSGYASSMHTDCSKDKMGCEKSMHMKSEGMMKDDMKMKSDNMMKDGMKMKSDNMMKDDMKMKSDNMMKDDMKMKSDGMMKGDMKK</sequence>
<evidence type="ECO:0000256" key="1">
    <source>
        <dbReference type="SAM" id="SignalP"/>
    </source>
</evidence>
<feature type="signal peptide" evidence="1">
    <location>
        <begin position="1"/>
        <end position="24"/>
    </location>
</feature>
<reference evidence="2 3" key="1">
    <citation type="journal article" date="2019" name="Vet. Microbiol.">
        <title>Development of multi locus sequence typing (MLST) of Rodentibacter pneumotropicus.</title>
        <authorList>
            <person name="Adhikary S."/>
            <person name="Bisgaard M."/>
            <person name="Boot R."/>
            <person name="Benga L."/>
            <person name="Nicklas W."/>
            <person name="Christensen H."/>
        </authorList>
    </citation>
    <scope>NUCLEOTIDE SEQUENCE [LARGE SCALE GENOMIC DNA]</scope>
    <source>
        <strain evidence="2 3">Ac84</strain>
    </source>
</reference>
<feature type="chain" id="PRO_5020415408" description="Pentapeptide MXKDX repeat protein" evidence="1">
    <location>
        <begin position="25"/>
        <end position="104"/>
    </location>
</feature>
<keyword evidence="1" id="KW-0732">Signal</keyword>
<evidence type="ECO:0008006" key="4">
    <source>
        <dbReference type="Google" id="ProtNLM"/>
    </source>
</evidence>
<evidence type="ECO:0000313" key="3">
    <source>
        <dbReference type="Proteomes" id="UP000306758"/>
    </source>
</evidence>
<dbReference type="EMBL" id="QXNI01000028">
    <property type="protein sequence ID" value="THA09552.1"/>
    <property type="molecule type" value="Genomic_DNA"/>
</dbReference>
<dbReference type="AlphaFoldDB" id="A0A4S2PZH6"/>
<proteinExistence type="predicted"/>
<gene>
    <name evidence="2" type="ORF">D3M78_05425</name>
</gene>
<dbReference type="Proteomes" id="UP000306758">
    <property type="component" value="Unassembled WGS sequence"/>
</dbReference>
<evidence type="ECO:0000313" key="2">
    <source>
        <dbReference type="EMBL" id="THA09552.1"/>
    </source>
</evidence>
<comment type="caution">
    <text evidence="2">The sequence shown here is derived from an EMBL/GenBank/DDBJ whole genome shotgun (WGS) entry which is preliminary data.</text>
</comment>
<name>A0A4S2PZH6_9PAST</name>
<dbReference type="RefSeq" id="WP_136123434.1">
    <property type="nucleotide sequence ID" value="NZ_JAQOLQ010000019.1"/>
</dbReference>
<protein>
    <recommendedName>
        <fullName evidence="4">Pentapeptide MXKDX repeat protein</fullName>
    </recommendedName>
</protein>